<gene>
    <name evidence="1" type="ORF">F2Q69_00037359</name>
</gene>
<accession>A0A8S9SSX8</accession>
<reference evidence="1" key="1">
    <citation type="submission" date="2019-12" db="EMBL/GenBank/DDBJ databases">
        <title>Genome sequencing and annotation of Brassica cretica.</title>
        <authorList>
            <person name="Studholme D.J."/>
            <person name="Sarris P."/>
        </authorList>
    </citation>
    <scope>NUCLEOTIDE SEQUENCE</scope>
    <source>
        <strain evidence="1">PFS-109/04</strain>
        <tissue evidence="1">Leaf</tissue>
    </source>
</reference>
<dbReference type="Proteomes" id="UP000712600">
    <property type="component" value="Unassembled WGS sequence"/>
</dbReference>
<comment type="caution">
    <text evidence="1">The sequence shown here is derived from an EMBL/GenBank/DDBJ whole genome shotgun (WGS) entry which is preliminary data.</text>
</comment>
<protein>
    <submittedName>
        <fullName evidence="1">Uncharacterized protein</fullName>
    </submittedName>
</protein>
<dbReference type="AlphaFoldDB" id="A0A8S9SSX8"/>
<evidence type="ECO:0000313" key="1">
    <source>
        <dbReference type="EMBL" id="KAF3604169.1"/>
    </source>
</evidence>
<dbReference type="EMBL" id="QGKX02000004">
    <property type="protein sequence ID" value="KAF3604169.1"/>
    <property type="molecule type" value="Genomic_DNA"/>
</dbReference>
<proteinExistence type="predicted"/>
<name>A0A8S9SSX8_BRACR</name>
<sequence length="201" mass="22116">MRAGNGTRGLHPASIVVASSWFMRAGKGTCGLHPASDRRHCLSLCTRDTIPRCSTPRGSFRIAIGSRRISAVSSSQSGSRLTVGIQIRRREARELLLGVVLSDRGFLLRRLAASSNSGSAKRKLSILSNGGFFHFAQQNVIDEHHLDMSFTHTRDFWKPDPNINKIFPELGEHLLLSFVCCQLSSQLVSQPCAQLFADSLL</sequence>
<organism evidence="1 2">
    <name type="scientific">Brassica cretica</name>
    <name type="common">Mustard</name>
    <dbReference type="NCBI Taxonomy" id="69181"/>
    <lineage>
        <taxon>Eukaryota</taxon>
        <taxon>Viridiplantae</taxon>
        <taxon>Streptophyta</taxon>
        <taxon>Embryophyta</taxon>
        <taxon>Tracheophyta</taxon>
        <taxon>Spermatophyta</taxon>
        <taxon>Magnoliopsida</taxon>
        <taxon>eudicotyledons</taxon>
        <taxon>Gunneridae</taxon>
        <taxon>Pentapetalae</taxon>
        <taxon>rosids</taxon>
        <taxon>malvids</taxon>
        <taxon>Brassicales</taxon>
        <taxon>Brassicaceae</taxon>
        <taxon>Brassiceae</taxon>
        <taxon>Brassica</taxon>
    </lineage>
</organism>
<evidence type="ECO:0000313" key="2">
    <source>
        <dbReference type="Proteomes" id="UP000712600"/>
    </source>
</evidence>